<keyword evidence="1" id="KW-0732">Signal</keyword>
<evidence type="ECO:0000313" key="3">
    <source>
        <dbReference type="Proteomes" id="UP000643165"/>
    </source>
</evidence>
<accession>A0ABQ4J141</accession>
<evidence type="ECO:0000313" key="2">
    <source>
        <dbReference type="EMBL" id="GIJ23892.1"/>
    </source>
</evidence>
<dbReference type="EMBL" id="BOPB01000028">
    <property type="protein sequence ID" value="GIJ23892.1"/>
    <property type="molecule type" value="Genomic_DNA"/>
</dbReference>
<dbReference type="InterPro" id="IPR006059">
    <property type="entry name" value="SBP"/>
</dbReference>
<reference evidence="2 3" key="1">
    <citation type="submission" date="2021-01" db="EMBL/GenBank/DDBJ databases">
        <title>Whole genome shotgun sequence of Verrucosispora lutea NBRC 106530.</title>
        <authorList>
            <person name="Komaki H."/>
            <person name="Tamura T."/>
        </authorList>
    </citation>
    <scope>NUCLEOTIDE SEQUENCE [LARGE SCALE GENOMIC DNA]</scope>
    <source>
        <strain evidence="2 3">NBRC 106530</strain>
    </source>
</reference>
<name>A0ABQ4J141_9ACTN</name>
<dbReference type="Proteomes" id="UP000643165">
    <property type="component" value="Unassembled WGS sequence"/>
</dbReference>
<comment type="caution">
    <text evidence="2">The sequence shown here is derived from an EMBL/GenBank/DDBJ whole genome shotgun (WGS) entry which is preliminary data.</text>
</comment>
<protein>
    <recommendedName>
        <fullName evidence="4">ABC transporter substrate-binding protein</fullName>
    </recommendedName>
</protein>
<dbReference type="PANTHER" id="PTHR30222">
    <property type="entry name" value="SPERMIDINE/PUTRESCINE-BINDING PERIPLASMIC PROTEIN"/>
    <property type="match status" value="1"/>
</dbReference>
<keyword evidence="3" id="KW-1185">Reference proteome</keyword>
<sequence length="404" mass="44326">MEPIEMTQPVGRYSHPRRSGRTVRQLAAAVAAVTVLAACGGGNSADGPAAGDFDGRPWNTGDLSGKITNVGFGGTFSDAEFTHVWKPFTGITGVEVVEVPWSTDIYNRIESQVAAGRVDIDQFSVTAGNYEQFAECCLEDIDYSLFPKSVLDSMDEKYKLPKAVGYAEASIVLAYNLDAYPNAESQPKSWADFWDVERFPGKRSLQNFEPVKVIEAALLADGVAPEQMYPLDFDRAFRKLEQIKPHIVKWWGSGTEAQQLLATGEATMVAMSNARIEDLIDQGAKVAYTLNQALAHVDFLAVPKGAPNAKASMASIAFRFEPSIGARIGEAWRQPIPSTAIYDAADKKLADRWTTSTNDVPELGGVPNDITFRIDSFFWYKPYAGTDRSNYDVVNERFQSFIAG</sequence>
<proteinExistence type="predicted"/>
<dbReference type="PANTHER" id="PTHR30222:SF2">
    <property type="entry name" value="ABC TRANSPORTER SUBSTRATE-BINDING PROTEIN"/>
    <property type="match status" value="1"/>
</dbReference>
<dbReference type="Pfam" id="PF13416">
    <property type="entry name" value="SBP_bac_8"/>
    <property type="match status" value="1"/>
</dbReference>
<dbReference type="CDD" id="cd13589">
    <property type="entry name" value="PBP2_polyamine_RpCGA009"/>
    <property type="match status" value="1"/>
</dbReference>
<gene>
    <name evidence="2" type="ORF">Vlu01_45160</name>
</gene>
<organism evidence="2 3">
    <name type="scientific">Micromonospora lutea</name>
    <dbReference type="NCBI Taxonomy" id="419825"/>
    <lineage>
        <taxon>Bacteria</taxon>
        <taxon>Bacillati</taxon>
        <taxon>Actinomycetota</taxon>
        <taxon>Actinomycetes</taxon>
        <taxon>Micromonosporales</taxon>
        <taxon>Micromonosporaceae</taxon>
        <taxon>Micromonospora</taxon>
    </lineage>
</organism>
<dbReference type="Gene3D" id="3.40.190.10">
    <property type="entry name" value="Periplasmic binding protein-like II"/>
    <property type="match status" value="2"/>
</dbReference>
<evidence type="ECO:0000256" key="1">
    <source>
        <dbReference type="ARBA" id="ARBA00022729"/>
    </source>
</evidence>
<evidence type="ECO:0008006" key="4">
    <source>
        <dbReference type="Google" id="ProtNLM"/>
    </source>
</evidence>
<dbReference type="SUPFAM" id="SSF53850">
    <property type="entry name" value="Periplasmic binding protein-like II"/>
    <property type="match status" value="1"/>
</dbReference>